<dbReference type="Pfam" id="PF07992">
    <property type="entry name" value="Pyr_redox_2"/>
    <property type="match status" value="1"/>
</dbReference>
<dbReference type="EMBL" id="JAAXLA010000009">
    <property type="protein sequence ID" value="NMH97110.1"/>
    <property type="molecule type" value="Genomic_DNA"/>
</dbReference>
<dbReference type="RefSeq" id="WP_169380495.1">
    <property type="nucleotide sequence ID" value="NZ_JAAXLA010000009.1"/>
</dbReference>
<gene>
    <name evidence="3" type="ORF">HF526_07235</name>
</gene>
<feature type="domain" description="FAD/NAD(P)-binding" evidence="2">
    <location>
        <begin position="9"/>
        <end position="62"/>
    </location>
</feature>
<sequence>MSSPYGLVVVVVGAGPAGESVAQMAAGLGYSVALAERDAAGGTVVTSGGAPTKTFRETALYLTAFEKERVLGISPAAPPEVIYPALSVRAHTVSAVVQQTTLERLHAVDVRMVYGSARLEDGHTVPDPRGSRSGNADHHEHHACPTPPPRHQQVRRGEIPVPVPDREAAELVAKLIREALDPLANP</sequence>
<evidence type="ECO:0000313" key="3">
    <source>
        <dbReference type="EMBL" id="NMH97110.1"/>
    </source>
</evidence>
<dbReference type="Gene3D" id="3.50.50.60">
    <property type="entry name" value="FAD/NAD(P)-binding domain"/>
    <property type="match status" value="1"/>
</dbReference>
<protein>
    <submittedName>
        <fullName evidence="3">FAD-dependent oxidoreductase</fullName>
    </submittedName>
</protein>
<evidence type="ECO:0000256" key="1">
    <source>
        <dbReference type="SAM" id="MobiDB-lite"/>
    </source>
</evidence>
<dbReference type="InterPro" id="IPR023753">
    <property type="entry name" value="FAD/NAD-binding_dom"/>
</dbReference>
<comment type="caution">
    <text evidence="3">The sequence shown here is derived from an EMBL/GenBank/DDBJ whole genome shotgun (WGS) entry which is preliminary data.</text>
</comment>
<proteinExistence type="predicted"/>
<dbReference type="SUPFAM" id="SSF51905">
    <property type="entry name" value="FAD/NAD(P)-binding domain"/>
    <property type="match status" value="1"/>
</dbReference>
<name>A0ABX1S7P1_9PSEU</name>
<reference evidence="3 4" key="1">
    <citation type="submission" date="2020-04" db="EMBL/GenBank/DDBJ databases">
        <authorList>
            <person name="Klaysubun C."/>
            <person name="Duangmal K."/>
            <person name="Lipun K."/>
        </authorList>
    </citation>
    <scope>NUCLEOTIDE SEQUENCE [LARGE SCALE GENOMIC DNA]</scope>
    <source>
        <strain evidence="3 4">K10HN5</strain>
    </source>
</reference>
<dbReference type="PANTHER" id="PTHR43014:SF2">
    <property type="entry name" value="MERCURIC REDUCTASE"/>
    <property type="match status" value="1"/>
</dbReference>
<accession>A0ABX1S7P1</accession>
<keyword evidence="4" id="KW-1185">Reference proteome</keyword>
<dbReference type="Proteomes" id="UP000820669">
    <property type="component" value="Unassembled WGS sequence"/>
</dbReference>
<feature type="region of interest" description="Disordered" evidence="1">
    <location>
        <begin position="120"/>
        <end position="163"/>
    </location>
</feature>
<feature type="compositionally biased region" description="Basic and acidic residues" evidence="1">
    <location>
        <begin position="120"/>
        <end position="143"/>
    </location>
</feature>
<dbReference type="InterPro" id="IPR036188">
    <property type="entry name" value="FAD/NAD-bd_sf"/>
</dbReference>
<dbReference type="PRINTS" id="PR00411">
    <property type="entry name" value="PNDRDTASEI"/>
</dbReference>
<dbReference type="PANTHER" id="PTHR43014">
    <property type="entry name" value="MERCURIC REDUCTASE"/>
    <property type="match status" value="1"/>
</dbReference>
<evidence type="ECO:0000259" key="2">
    <source>
        <dbReference type="Pfam" id="PF07992"/>
    </source>
</evidence>
<organism evidence="3 4">
    <name type="scientific">Pseudonocardia acidicola</name>
    <dbReference type="NCBI Taxonomy" id="2724939"/>
    <lineage>
        <taxon>Bacteria</taxon>
        <taxon>Bacillati</taxon>
        <taxon>Actinomycetota</taxon>
        <taxon>Actinomycetes</taxon>
        <taxon>Pseudonocardiales</taxon>
        <taxon>Pseudonocardiaceae</taxon>
        <taxon>Pseudonocardia</taxon>
    </lineage>
</organism>
<evidence type="ECO:0000313" key="4">
    <source>
        <dbReference type="Proteomes" id="UP000820669"/>
    </source>
</evidence>